<proteinExistence type="inferred from homology"/>
<dbReference type="Pfam" id="PF02657">
    <property type="entry name" value="SufE"/>
    <property type="match status" value="1"/>
</dbReference>
<accession>A0A285RSF1</accession>
<name>A0A285RSF1_9HYPH</name>
<dbReference type="SUPFAM" id="SSF82649">
    <property type="entry name" value="SufE/NifU"/>
    <property type="match status" value="1"/>
</dbReference>
<keyword evidence="4" id="KW-1185">Reference proteome</keyword>
<organism evidence="3 4">
    <name type="scientific">Stappia indica</name>
    <dbReference type="NCBI Taxonomy" id="538381"/>
    <lineage>
        <taxon>Bacteria</taxon>
        <taxon>Pseudomonadati</taxon>
        <taxon>Pseudomonadota</taxon>
        <taxon>Alphaproteobacteria</taxon>
        <taxon>Hyphomicrobiales</taxon>
        <taxon>Stappiaceae</taxon>
        <taxon>Stappia</taxon>
    </lineage>
</organism>
<evidence type="ECO:0000259" key="2">
    <source>
        <dbReference type="Pfam" id="PF02657"/>
    </source>
</evidence>
<comment type="similarity">
    <text evidence="1">Belongs to the SufE family.</text>
</comment>
<sequence length="143" mass="15959">MIPPLDDILENFDFLEDWDDRYRYVIELGRMLPEFPDEERTDANKVRGCASQVWLVKSVEPGEDGAPRLVFQGDSDAHIVKGLVAIVLATYSGRSAAEIARTDIDEIFSRIGLKEHLSAQRANGLKSMVDRIRADARAALAEA</sequence>
<dbReference type="Proteomes" id="UP000219331">
    <property type="component" value="Unassembled WGS sequence"/>
</dbReference>
<dbReference type="InterPro" id="IPR003808">
    <property type="entry name" value="Fe-S_metab-assoc_dom"/>
</dbReference>
<dbReference type="RefSeq" id="WP_097174124.1">
    <property type="nucleotide sequence ID" value="NZ_OBML01000002.1"/>
</dbReference>
<evidence type="ECO:0000313" key="4">
    <source>
        <dbReference type="Proteomes" id="UP000219331"/>
    </source>
</evidence>
<evidence type="ECO:0000313" key="3">
    <source>
        <dbReference type="EMBL" id="SOB97056.1"/>
    </source>
</evidence>
<dbReference type="PANTHER" id="PTHR43597:SF5">
    <property type="entry name" value="SUFE-LIKE PROTEIN 2, CHLOROPLASTIC"/>
    <property type="match status" value="1"/>
</dbReference>
<dbReference type="Gene3D" id="3.90.1010.10">
    <property type="match status" value="1"/>
</dbReference>
<feature type="domain" description="Fe-S metabolism associated" evidence="2">
    <location>
        <begin position="10"/>
        <end position="134"/>
    </location>
</feature>
<dbReference type="EMBL" id="OBML01000002">
    <property type="protein sequence ID" value="SOB97056.1"/>
    <property type="molecule type" value="Genomic_DNA"/>
</dbReference>
<dbReference type="OrthoDB" id="9799320at2"/>
<dbReference type="PANTHER" id="PTHR43597">
    <property type="entry name" value="SULFUR ACCEPTOR PROTEIN CSDE"/>
    <property type="match status" value="1"/>
</dbReference>
<gene>
    <name evidence="3" type="ORF">SAMN05421512_102385</name>
</gene>
<evidence type="ECO:0000256" key="1">
    <source>
        <dbReference type="ARBA" id="ARBA00010282"/>
    </source>
</evidence>
<reference evidence="3 4" key="1">
    <citation type="submission" date="2017-08" db="EMBL/GenBank/DDBJ databases">
        <authorList>
            <person name="de Groot N.N."/>
        </authorList>
    </citation>
    <scope>NUCLEOTIDE SEQUENCE [LARGE SCALE GENOMIC DNA]</scope>
    <source>
        <strain evidence="3 4">USBA 352</strain>
    </source>
</reference>
<dbReference type="AlphaFoldDB" id="A0A285RSF1"/>
<protein>
    <submittedName>
        <fullName evidence="3">Cysteine desulfuration protein SufE</fullName>
    </submittedName>
</protein>